<proteinExistence type="predicted"/>
<accession>A0A8B6M8V3</accession>
<dbReference type="AlphaFoldDB" id="A0A8B6M8V3"/>
<protein>
    <submittedName>
        <fullName evidence="1">Uncharacterized protein</fullName>
    </submittedName>
</protein>
<gene>
    <name evidence="1" type="ORF">MPC4_40050</name>
</gene>
<name>A0A8B6M8V3_METTU</name>
<sequence>MHDLIDITDWERDRAYGLEPEAKWTRAPTLFEQSAKSPKSLICRSMCCVSGRRVFRRSNR</sequence>
<reference evidence="1 2" key="1">
    <citation type="submission" date="2019-05" db="EMBL/GenBank/DDBJ databases">
        <authorList>
            <person name="Farhan Ul Haque M."/>
        </authorList>
    </citation>
    <scope>NUCLEOTIDE SEQUENCE [LARGE SCALE GENOMIC DNA]</scope>
    <source>
        <strain evidence="1">2</strain>
    </source>
</reference>
<evidence type="ECO:0000313" key="2">
    <source>
        <dbReference type="Proteomes" id="UP000485880"/>
    </source>
</evidence>
<organism evidence="1 2">
    <name type="scientific">Methylocella tundrae</name>
    <dbReference type="NCBI Taxonomy" id="227605"/>
    <lineage>
        <taxon>Bacteria</taxon>
        <taxon>Pseudomonadati</taxon>
        <taxon>Pseudomonadota</taxon>
        <taxon>Alphaproteobacteria</taxon>
        <taxon>Hyphomicrobiales</taxon>
        <taxon>Beijerinckiaceae</taxon>
        <taxon>Methylocella</taxon>
    </lineage>
</organism>
<dbReference type="Proteomes" id="UP000485880">
    <property type="component" value="Unassembled WGS sequence"/>
</dbReference>
<dbReference type="EMBL" id="CABFMQ020000098">
    <property type="protein sequence ID" value="VTZ51453.1"/>
    <property type="molecule type" value="Genomic_DNA"/>
</dbReference>
<comment type="caution">
    <text evidence="1">The sequence shown here is derived from an EMBL/GenBank/DDBJ whole genome shotgun (WGS) entry which is preliminary data.</text>
</comment>
<evidence type="ECO:0000313" key="1">
    <source>
        <dbReference type="EMBL" id="VTZ51453.1"/>
    </source>
</evidence>
<keyword evidence="2" id="KW-1185">Reference proteome</keyword>